<evidence type="ECO:0000313" key="10">
    <source>
        <dbReference type="Proteomes" id="UP000236959"/>
    </source>
</evidence>
<evidence type="ECO:0000256" key="1">
    <source>
        <dbReference type="ARBA" id="ARBA00004141"/>
    </source>
</evidence>
<feature type="transmembrane region" description="Helical" evidence="8">
    <location>
        <begin position="390"/>
        <end position="411"/>
    </location>
</feature>
<dbReference type="Proteomes" id="UP000236959">
    <property type="component" value="Unassembled WGS sequence"/>
</dbReference>
<dbReference type="Pfam" id="PF00654">
    <property type="entry name" value="Voltage_CLC"/>
    <property type="match status" value="1"/>
</dbReference>
<evidence type="ECO:0000256" key="3">
    <source>
        <dbReference type="ARBA" id="ARBA00022692"/>
    </source>
</evidence>
<keyword evidence="2" id="KW-0813">Transport</keyword>
<dbReference type="PANTHER" id="PTHR45711:SF6">
    <property type="entry name" value="CHLORIDE CHANNEL PROTEIN"/>
    <property type="match status" value="1"/>
</dbReference>
<dbReference type="CDD" id="cd01031">
    <property type="entry name" value="EriC"/>
    <property type="match status" value="1"/>
</dbReference>
<feature type="transmembrane region" description="Helical" evidence="8">
    <location>
        <begin position="327"/>
        <end position="345"/>
    </location>
</feature>
<evidence type="ECO:0000256" key="6">
    <source>
        <dbReference type="ARBA" id="ARBA00023136"/>
    </source>
</evidence>
<dbReference type="EMBL" id="PPCN01000001">
    <property type="protein sequence ID" value="POF34641.1"/>
    <property type="molecule type" value="Genomic_DNA"/>
</dbReference>
<feature type="transmembrane region" description="Helical" evidence="8">
    <location>
        <begin position="357"/>
        <end position="378"/>
    </location>
</feature>
<feature type="transmembrane region" description="Helical" evidence="8">
    <location>
        <begin position="152"/>
        <end position="175"/>
    </location>
</feature>
<keyword evidence="4 8" id="KW-1133">Transmembrane helix</keyword>
<keyword evidence="3 8" id="KW-0812">Transmembrane</keyword>
<feature type="transmembrane region" description="Helical" evidence="8">
    <location>
        <begin position="300"/>
        <end position="320"/>
    </location>
</feature>
<dbReference type="SUPFAM" id="SSF81340">
    <property type="entry name" value="Clc chloride channel"/>
    <property type="match status" value="1"/>
</dbReference>
<name>A0A2S3V3V7_9HYPH</name>
<dbReference type="OrthoDB" id="9767361at2"/>
<evidence type="ECO:0000256" key="7">
    <source>
        <dbReference type="ARBA" id="ARBA00023214"/>
    </source>
</evidence>
<dbReference type="PRINTS" id="PR00762">
    <property type="entry name" value="CLCHANNEL"/>
</dbReference>
<keyword evidence="7" id="KW-0868">Chloride</keyword>
<keyword evidence="6 8" id="KW-0472">Membrane</keyword>
<evidence type="ECO:0000313" key="9">
    <source>
        <dbReference type="EMBL" id="POF34641.1"/>
    </source>
</evidence>
<evidence type="ECO:0000256" key="2">
    <source>
        <dbReference type="ARBA" id="ARBA00022448"/>
    </source>
</evidence>
<dbReference type="InterPro" id="IPR014743">
    <property type="entry name" value="Cl-channel_core"/>
</dbReference>
<feature type="transmembrane region" description="Helical" evidence="8">
    <location>
        <begin position="52"/>
        <end position="73"/>
    </location>
</feature>
<dbReference type="GO" id="GO:0005247">
    <property type="term" value="F:voltage-gated chloride channel activity"/>
    <property type="evidence" value="ECO:0007669"/>
    <property type="project" value="TreeGrafter"/>
</dbReference>
<dbReference type="AlphaFoldDB" id="A0A2S3V3V7"/>
<dbReference type="InterPro" id="IPR001807">
    <property type="entry name" value="ClC"/>
</dbReference>
<sequence length="446" mass="46312">MKFLSPGPDAAYFVKAALVGLLVGGLATGFHTGVEFLFAHYGALRASLGTGLLPYAVSIAISGAAVVGAFLVVQRVAPEAAGSGIQEIEGAMEGKRPVHWTRVLIAKFFGGLLALGSGLVLGREGPTIHMGAMTAEALARSQDVSPSDHKGLLAAGAAAGLAAAFNAPLAAILFIIEETRRQFPFSYRTYMAVIIASILSAAVTEKLTHIGPPLLVEVSYVPIWSFVLLGILGIFLGALGVFFNWALIEVMDLFQKIRVGLRWLPALAVGGITGALLIAFPDATTGGEDLVHGLVTSHYGVLALVLLTLLRFGGVLFSYASGVPGGIFAPMLSIATCAGLAFGTAAAEIMPMMDDDFRAACAVAAMGGFFAASVRAPLVGVVLVMELTGAYALIMPVLVTCTTASLTAHHLGGRPIYEQLLERTLRLAGQVPDKPTEDTPIQLGTL</sequence>
<evidence type="ECO:0000256" key="8">
    <source>
        <dbReference type="SAM" id="Phobius"/>
    </source>
</evidence>
<evidence type="ECO:0000256" key="4">
    <source>
        <dbReference type="ARBA" id="ARBA00022989"/>
    </source>
</evidence>
<accession>A0A2S3V3V7</accession>
<dbReference type="PANTHER" id="PTHR45711">
    <property type="entry name" value="CHLORIDE CHANNEL PROTEIN"/>
    <property type="match status" value="1"/>
</dbReference>
<feature type="transmembrane region" description="Helical" evidence="8">
    <location>
        <begin position="104"/>
        <end position="122"/>
    </location>
</feature>
<protein>
    <submittedName>
        <fullName evidence="9">CIC family chloride channel protein</fullName>
    </submittedName>
</protein>
<keyword evidence="10" id="KW-1185">Reference proteome</keyword>
<feature type="transmembrane region" description="Helical" evidence="8">
    <location>
        <begin position="259"/>
        <end position="280"/>
    </location>
</feature>
<feature type="transmembrane region" description="Helical" evidence="8">
    <location>
        <begin position="223"/>
        <end position="247"/>
    </location>
</feature>
<organism evidence="9 10">
    <name type="scientific">Roseibium marinum</name>
    <dbReference type="NCBI Taxonomy" id="281252"/>
    <lineage>
        <taxon>Bacteria</taxon>
        <taxon>Pseudomonadati</taxon>
        <taxon>Pseudomonadota</taxon>
        <taxon>Alphaproteobacteria</taxon>
        <taxon>Hyphomicrobiales</taxon>
        <taxon>Stappiaceae</taxon>
        <taxon>Roseibium</taxon>
    </lineage>
</organism>
<feature type="transmembrane region" description="Helical" evidence="8">
    <location>
        <begin position="12"/>
        <end position="32"/>
    </location>
</feature>
<reference evidence="9 10" key="1">
    <citation type="submission" date="2018-01" db="EMBL/GenBank/DDBJ databases">
        <title>Genomic Encyclopedia of Archaeal and Bacterial Type Strains, Phase II (KMG-II): from individual species to whole genera.</title>
        <authorList>
            <person name="Goeker M."/>
        </authorList>
    </citation>
    <scope>NUCLEOTIDE SEQUENCE [LARGE SCALE GENOMIC DNA]</scope>
    <source>
        <strain evidence="9 10">DSM 17023</strain>
    </source>
</reference>
<comment type="subcellular location">
    <subcellularLocation>
        <location evidence="1">Membrane</location>
        <topology evidence="1">Multi-pass membrane protein</topology>
    </subcellularLocation>
</comment>
<proteinExistence type="predicted"/>
<keyword evidence="5" id="KW-0406">Ion transport</keyword>
<dbReference type="RefSeq" id="WP_103221561.1">
    <property type="nucleotide sequence ID" value="NZ_PPCN01000001.1"/>
</dbReference>
<gene>
    <name evidence="9" type="ORF">CLV41_1011098</name>
</gene>
<comment type="caution">
    <text evidence="9">The sequence shown here is derived from an EMBL/GenBank/DDBJ whole genome shotgun (WGS) entry which is preliminary data.</text>
</comment>
<feature type="transmembrane region" description="Helical" evidence="8">
    <location>
        <begin position="187"/>
        <end position="203"/>
    </location>
</feature>
<dbReference type="Gene3D" id="1.10.3080.10">
    <property type="entry name" value="Clc chloride channel"/>
    <property type="match status" value="1"/>
</dbReference>
<evidence type="ECO:0000256" key="5">
    <source>
        <dbReference type="ARBA" id="ARBA00023065"/>
    </source>
</evidence>
<dbReference type="NCBIfam" id="NF003640">
    <property type="entry name" value="PRK05277.1"/>
    <property type="match status" value="1"/>
</dbReference>
<dbReference type="GO" id="GO:0005886">
    <property type="term" value="C:plasma membrane"/>
    <property type="evidence" value="ECO:0007669"/>
    <property type="project" value="TreeGrafter"/>
</dbReference>